<sequence length="228" mass="23702">MAGYPIELELRGKRVLVVGLGPVGRRKVAGLVAAGARVLVVDPAARVADLPVGVEICAESYRADHLQEMTLAFAAASAVVNRAVVADARRAGVWVGSASDPSEGDFAVPAVWRDGPLTLTVSTSGASPALAAVLRDRAARALGPAAAGLVALLAELRPEVLVRLENQPEGRRRVLADWADPRWLDLWLAEGPGAVRRALGERLELEIKGAAAVPGDGQRPDGGGTEPL</sequence>
<protein>
    <recommendedName>
        <fullName evidence="2">precorrin-2 dehydrogenase</fullName>
        <ecNumber evidence="2">1.3.1.76</ecNumber>
    </recommendedName>
</protein>
<evidence type="ECO:0000256" key="3">
    <source>
        <dbReference type="ARBA" id="ARBA00023002"/>
    </source>
</evidence>
<dbReference type="SUPFAM" id="SSF75615">
    <property type="entry name" value="Siroheme synthase middle domains-like"/>
    <property type="match status" value="1"/>
</dbReference>
<dbReference type="SUPFAM" id="SSF51735">
    <property type="entry name" value="NAD(P)-binding Rossmann-fold domains"/>
    <property type="match status" value="1"/>
</dbReference>
<evidence type="ECO:0000313" key="8">
    <source>
        <dbReference type="EMBL" id="XBH05321.1"/>
    </source>
</evidence>
<dbReference type="RefSeq" id="WP_406698137.1">
    <property type="nucleotide sequence ID" value="NZ_CP155447.1"/>
</dbReference>
<dbReference type="EC" id="1.3.1.76" evidence="2"/>
<evidence type="ECO:0000256" key="4">
    <source>
        <dbReference type="ARBA" id="ARBA00023027"/>
    </source>
</evidence>
<keyword evidence="3" id="KW-0560">Oxidoreductase</keyword>
<dbReference type="InterPro" id="IPR028281">
    <property type="entry name" value="Sirohaem_synthase_central"/>
</dbReference>
<dbReference type="Gene3D" id="1.10.8.610">
    <property type="entry name" value="SirC, precorrin-2 dehydrogenase, C-terminal helical domain-like"/>
    <property type="match status" value="1"/>
</dbReference>
<dbReference type="Pfam" id="PF13241">
    <property type="entry name" value="NAD_binding_7"/>
    <property type="match status" value="1"/>
</dbReference>
<comment type="catalytic activity">
    <reaction evidence="6">
        <text>precorrin-2 + NAD(+) = sirohydrochlorin + NADH + 2 H(+)</text>
        <dbReference type="Rhea" id="RHEA:15613"/>
        <dbReference type="ChEBI" id="CHEBI:15378"/>
        <dbReference type="ChEBI" id="CHEBI:57540"/>
        <dbReference type="ChEBI" id="CHEBI:57945"/>
        <dbReference type="ChEBI" id="CHEBI:58351"/>
        <dbReference type="ChEBI" id="CHEBI:58827"/>
        <dbReference type="EC" id="1.3.1.76"/>
    </reaction>
</comment>
<dbReference type="PANTHER" id="PTHR35330:SF1">
    <property type="entry name" value="SIROHEME BIOSYNTHESIS PROTEIN MET8"/>
    <property type="match status" value="1"/>
</dbReference>
<dbReference type="EMBL" id="CP155447">
    <property type="protein sequence ID" value="XBH05321.1"/>
    <property type="molecule type" value="Genomic_DNA"/>
</dbReference>
<dbReference type="Gene3D" id="3.40.50.720">
    <property type="entry name" value="NAD(P)-binding Rossmann-like Domain"/>
    <property type="match status" value="1"/>
</dbReference>
<name>A0AAU7CJI6_9BACT</name>
<dbReference type="InterPro" id="IPR028161">
    <property type="entry name" value="Met8-like"/>
</dbReference>
<gene>
    <name evidence="8" type="ORF">V5E97_04695</name>
</gene>
<dbReference type="GO" id="GO:0004325">
    <property type="term" value="F:ferrochelatase activity"/>
    <property type="evidence" value="ECO:0007669"/>
    <property type="project" value="InterPro"/>
</dbReference>
<dbReference type="InterPro" id="IPR036291">
    <property type="entry name" value="NAD(P)-bd_dom_sf"/>
</dbReference>
<dbReference type="NCBIfam" id="TIGR01470">
    <property type="entry name" value="cysG_Nterm"/>
    <property type="match status" value="1"/>
</dbReference>
<dbReference type="Pfam" id="PF14824">
    <property type="entry name" value="Sirohm_synth_M"/>
    <property type="match status" value="1"/>
</dbReference>
<dbReference type="PANTHER" id="PTHR35330">
    <property type="entry name" value="SIROHEME BIOSYNTHESIS PROTEIN MET8"/>
    <property type="match status" value="1"/>
</dbReference>
<keyword evidence="5" id="KW-0627">Porphyrin biosynthesis</keyword>
<organism evidence="8">
    <name type="scientific">Singulisphaera sp. Ch08</name>
    <dbReference type="NCBI Taxonomy" id="3120278"/>
    <lineage>
        <taxon>Bacteria</taxon>
        <taxon>Pseudomonadati</taxon>
        <taxon>Planctomycetota</taxon>
        <taxon>Planctomycetia</taxon>
        <taxon>Isosphaerales</taxon>
        <taxon>Isosphaeraceae</taxon>
        <taxon>Singulisphaera</taxon>
    </lineage>
</organism>
<comment type="pathway">
    <text evidence="1">Porphyrin-containing compound metabolism; siroheme biosynthesis; sirohydrochlorin from precorrin-2: step 1/1.</text>
</comment>
<evidence type="ECO:0000256" key="2">
    <source>
        <dbReference type="ARBA" id="ARBA00012400"/>
    </source>
</evidence>
<dbReference type="InterPro" id="IPR006367">
    <property type="entry name" value="Sirohaem_synthase_N"/>
</dbReference>
<evidence type="ECO:0000256" key="5">
    <source>
        <dbReference type="ARBA" id="ARBA00023244"/>
    </source>
</evidence>
<keyword evidence="4" id="KW-0520">NAD</keyword>
<dbReference type="GO" id="GO:0043115">
    <property type="term" value="F:precorrin-2 dehydrogenase activity"/>
    <property type="evidence" value="ECO:0007669"/>
    <property type="project" value="UniProtKB-EC"/>
</dbReference>
<reference evidence="8" key="1">
    <citation type="submission" date="2024-05" db="EMBL/GenBank/DDBJ databases">
        <title>Planctomycetes of the genus Singulisphaera possess chitinolytic capabilities.</title>
        <authorList>
            <person name="Ivanova A."/>
        </authorList>
    </citation>
    <scope>NUCLEOTIDE SEQUENCE</scope>
    <source>
        <strain evidence="8">Ch08T</strain>
    </source>
</reference>
<dbReference type="GO" id="GO:0019354">
    <property type="term" value="P:siroheme biosynthetic process"/>
    <property type="evidence" value="ECO:0007669"/>
    <property type="project" value="InterPro"/>
</dbReference>
<evidence type="ECO:0000259" key="7">
    <source>
        <dbReference type="Pfam" id="PF14824"/>
    </source>
</evidence>
<feature type="domain" description="Siroheme synthase central" evidence="7">
    <location>
        <begin position="114"/>
        <end position="137"/>
    </location>
</feature>
<proteinExistence type="predicted"/>
<evidence type="ECO:0000256" key="1">
    <source>
        <dbReference type="ARBA" id="ARBA00005010"/>
    </source>
</evidence>
<accession>A0AAU7CJI6</accession>
<dbReference type="InterPro" id="IPR042518">
    <property type="entry name" value="SirC_C"/>
</dbReference>
<evidence type="ECO:0000256" key="6">
    <source>
        <dbReference type="ARBA" id="ARBA00047561"/>
    </source>
</evidence>
<dbReference type="AlphaFoldDB" id="A0AAU7CJI6"/>